<evidence type="ECO:0000313" key="2">
    <source>
        <dbReference type="Proteomes" id="UP000475862"/>
    </source>
</evidence>
<keyword evidence="2" id="KW-1185">Reference proteome</keyword>
<name>A0A6G0SZZ2_APHGL</name>
<dbReference type="EMBL" id="VYZN01000079">
    <property type="protein sequence ID" value="KAE9523524.1"/>
    <property type="molecule type" value="Genomic_DNA"/>
</dbReference>
<dbReference type="Proteomes" id="UP000475862">
    <property type="component" value="Unassembled WGS sequence"/>
</dbReference>
<reference evidence="1 2" key="1">
    <citation type="submission" date="2019-08" db="EMBL/GenBank/DDBJ databases">
        <title>The genome of the soybean aphid Biotype 1, its phylome, world population structure and adaptation to the North American continent.</title>
        <authorList>
            <person name="Giordano R."/>
            <person name="Donthu R.K."/>
            <person name="Hernandez A.G."/>
            <person name="Wright C.L."/>
            <person name="Zimin A.V."/>
        </authorList>
    </citation>
    <scope>NUCLEOTIDE SEQUENCE [LARGE SCALE GENOMIC DNA]</scope>
    <source>
        <tissue evidence="1">Whole aphids</tissue>
    </source>
</reference>
<dbReference type="AlphaFoldDB" id="A0A6G0SZZ2"/>
<sequence length="173" mass="18953">LDRTPELEKRYQNCTGLAGTSTSSPSVLLQHISKTNDFTCGSILFFETLLHLPLQNDPTKSIQYHNIWILVLAKVQKNQRMVKLNLQNHFSTTDVVVAIAGIILPAISLLRCLSAALKFDAATIKSICKLLSSSFSNSKGTIFMFFRESVGAILTPDFGTNSGTLTEDTTLAT</sequence>
<evidence type="ECO:0000313" key="1">
    <source>
        <dbReference type="EMBL" id="KAE9523524.1"/>
    </source>
</evidence>
<accession>A0A6G0SZZ2</accession>
<feature type="non-terminal residue" evidence="1">
    <location>
        <position position="1"/>
    </location>
</feature>
<protein>
    <submittedName>
        <fullName evidence="1">Uncharacterized protein</fullName>
    </submittedName>
</protein>
<comment type="caution">
    <text evidence="1">The sequence shown here is derived from an EMBL/GenBank/DDBJ whole genome shotgun (WGS) entry which is preliminary data.</text>
</comment>
<organism evidence="1 2">
    <name type="scientific">Aphis glycines</name>
    <name type="common">Soybean aphid</name>
    <dbReference type="NCBI Taxonomy" id="307491"/>
    <lineage>
        <taxon>Eukaryota</taxon>
        <taxon>Metazoa</taxon>
        <taxon>Ecdysozoa</taxon>
        <taxon>Arthropoda</taxon>
        <taxon>Hexapoda</taxon>
        <taxon>Insecta</taxon>
        <taxon>Pterygota</taxon>
        <taxon>Neoptera</taxon>
        <taxon>Paraneoptera</taxon>
        <taxon>Hemiptera</taxon>
        <taxon>Sternorrhyncha</taxon>
        <taxon>Aphidomorpha</taxon>
        <taxon>Aphidoidea</taxon>
        <taxon>Aphididae</taxon>
        <taxon>Aphidini</taxon>
        <taxon>Aphis</taxon>
        <taxon>Aphis</taxon>
    </lineage>
</organism>
<gene>
    <name evidence="1" type="ORF">AGLY_016076</name>
</gene>
<proteinExistence type="predicted"/>